<dbReference type="PROSITE" id="PS00973">
    <property type="entry name" value="USP_2"/>
    <property type="match status" value="1"/>
</dbReference>
<evidence type="ECO:0000256" key="14">
    <source>
        <dbReference type="PROSITE-ProRule" id="PRU00502"/>
    </source>
</evidence>
<dbReference type="Pfam" id="PF17807">
    <property type="entry name" value="zf-UBP_var"/>
    <property type="match status" value="1"/>
</dbReference>
<dbReference type="PANTHER" id="PTHR24006:SF664">
    <property type="entry name" value="UBIQUITIN CARBOXYL-TERMINAL HYDROLASE"/>
    <property type="match status" value="1"/>
</dbReference>
<evidence type="ECO:0000259" key="17">
    <source>
        <dbReference type="PROSITE" id="PS50235"/>
    </source>
</evidence>
<evidence type="ECO:0000256" key="15">
    <source>
        <dbReference type="RuleBase" id="RU366025"/>
    </source>
</evidence>
<dbReference type="Gene3D" id="3.30.40.10">
    <property type="entry name" value="Zinc/RING finger domain, C3HC4 (zinc finger)"/>
    <property type="match status" value="2"/>
</dbReference>
<comment type="catalytic activity">
    <reaction evidence="1 11 15">
        <text>Thiol-dependent hydrolysis of ester, thioester, amide, peptide and isopeptide bonds formed by the C-terminal Gly of ubiquitin (a 76-residue protein attached to proteins as an intracellular targeting signal).</text>
        <dbReference type="EC" id="3.4.19.12"/>
    </reaction>
</comment>
<dbReference type="PROSITE" id="PS50030">
    <property type="entry name" value="UBA"/>
    <property type="match status" value="2"/>
</dbReference>
<dbReference type="AlphaFoldDB" id="C5DX09"/>
<dbReference type="SUPFAM" id="SSF46934">
    <property type="entry name" value="UBA-like"/>
    <property type="match status" value="1"/>
</dbReference>
<dbReference type="FunCoup" id="C5DX09">
    <property type="interactions" value="1017"/>
</dbReference>
<sequence length="776" mass="86709">MAQTLESASIPAVISKEECIYCYQSPYNDVTLDELTHPPHHSLNVCLHCFQSVCNRHLGLHYQVALNAAGSTHSDYFNLAKVKRPEDRAEQDKRNKKIKLRVVEKSEDEIYETLWSLGQFDETKLSLQISCTSKDANLSESITSKVNQILNSKSQDMVDQTSSWELTVKPCPHVESYQPPQLESVKQAAHSCTDCGLPDNLWLCLHCGNVGCGRNQVGVEGHSHALKHYESNPTHSIAVKLGSLSKNSSDLYCYSCDDETKFEDQRPFVNALKSYGINLEDKLASEKTLVELQVEQNMNWDFQMTDSAGKDLLKLKPDQEHGCGLINLGNSCYLNSVLQCLFNGGVKGWSLKGLGQDFPQDVLYPTNNFKCQLIKLNNAMKVEPQNYPEGIRPKSFKKCVGQSHEEFSSGRQQDSMEFLGYLVDVLDKKIFKNGSNPNDLMKFTMEDRLQCTNCGKVKYSSEAAESLQLPMPENNDPQDLVHIIAQYFNGEEVEFTCPHCKTLVKAIKKPALNTYPNTLVVNPARIRPVNWVPVKTSNELRLPGLEDPAEVLDISQFGSNGFDPAKEELMPEDEQDTGFVPNPNSASQLAAMGFQPNGIARALFATGNSNTESAMEWLFQHVEDADLNEPFVPPKDSSSAAGGKSQVNPELLANMTAMGLDEKLSLKALVLNKGDVNRSVEWVFNNMDDDGELPQEPAGDDPKDYGHKTPAPYELTGIVCHKGNSVHSGHYVAFIRQIVENEKKWVLYNDEKIVVAAPENFEEIKKNGYIYLYSRI</sequence>
<feature type="binding site" evidence="13">
    <location>
        <position position="212"/>
    </location>
    <ligand>
        <name>Zn(2+)</name>
        <dbReference type="ChEBI" id="CHEBI:29105"/>
    </ligand>
</feature>
<evidence type="ECO:0000256" key="7">
    <source>
        <dbReference type="ARBA" id="ARBA00022786"/>
    </source>
</evidence>
<evidence type="ECO:0000256" key="3">
    <source>
        <dbReference type="ARBA" id="ARBA00022670"/>
    </source>
</evidence>
<dbReference type="PROSITE" id="PS00972">
    <property type="entry name" value="USP_1"/>
    <property type="match status" value="1"/>
</dbReference>
<evidence type="ECO:0000256" key="5">
    <source>
        <dbReference type="ARBA" id="ARBA00022737"/>
    </source>
</evidence>
<dbReference type="FunFam" id="1.10.8.10:FF:000086">
    <property type="entry name" value="Ubiquitin carboxyl-terminal hydrolase"/>
    <property type="match status" value="1"/>
</dbReference>
<dbReference type="SMART" id="SM00290">
    <property type="entry name" value="ZnF_UBP"/>
    <property type="match status" value="1"/>
</dbReference>
<dbReference type="SMART" id="SM00165">
    <property type="entry name" value="UBA"/>
    <property type="match status" value="2"/>
</dbReference>
<dbReference type="InterPro" id="IPR038765">
    <property type="entry name" value="Papain-like_cys_pep_sf"/>
</dbReference>
<dbReference type="SUPFAM" id="SSF57850">
    <property type="entry name" value="RING/U-box"/>
    <property type="match status" value="1"/>
</dbReference>
<keyword evidence="7 11" id="KW-0833">Ubl conjugation pathway</keyword>
<dbReference type="KEGG" id="zro:ZYRO0F01276g"/>
<dbReference type="SUPFAM" id="SSF54001">
    <property type="entry name" value="Cysteine proteinases"/>
    <property type="match status" value="1"/>
</dbReference>
<dbReference type="InterPro" id="IPR033864">
    <property type="entry name" value="UBA2_scUBP14-like"/>
</dbReference>
<evidence type="ECO:0000256" key="4">
    <source>
        <dbReference type="ARBA" id="ARBA00022723"/>
    </source>
</evidence>
<evidence type="ECO:0000256" key="12">
    <source>
        <dbReference type="PIRSR" id="PIRSR016308-1"/>
    </source>
</evidence>
<keyword evidence="20" id="KW-1185">Reference proteome</keyword>
<dbReference type="GO" id="GO:0016579">
    <property type="term" value="P:protein deubiquitination"/>
    <property type="evidence" value="ECO:0007669"/>
    <property type="project" value="InterPro"/>
</dbReference>
<organism evidence="19 20">
    <name type="scientific">Zygosaccharomyces rouxii (strain ATCC 2623 / CBS 732 / NBRC 1130 / NCYC 568 / NRRL Y-229)</name>
    <dbReference type="NCBI Taxonomy" id="559307"/>
    <lineage>
        <taxon>Eukaryota</taxon>
        <taxon>Fungi</taxon>
        <taxon>Dikarya</taxon>
        <taxon>Ascomycota</taxon>
        <taxon>Saccharomycotina</taxon>
        <taxon>Saccharomycetes</taxon>
        <taxon>Saccharomycetales</taxon>
        <taxon>Saccharomycetaceae</taxon>
        <taxon>Zygosaccharomyces</taxon>
    </lineage>
</organism>
<gene>
    <name evidence="19" type="ordered locus">ZYRO0F01276g</name>
</gene>
<feature type="domain" description="UBP-type" evidence="18">
    <location>
        <begin position="169"/>
        <end position="279"/>
    </location>
</feature>
<dbReference type="GO" id="GO:0004843">
    <property type="term" value="F:cysteine-type deubiquitinase activity"/>
    <property type="evidence" value="ECO:0007669"/>
    <property type="project" value="UniProtKB-UniRule"/>
</dbReference>
<dbReference type="STRING" id="559307.C5DX09"/>
<dbReference type="InterPro" id="IPR001607">
    <property type="entry name" value="Znf_UBP"/>
</dbReference>
<keyword evidence="10 11" id="KW-0862">Zinc</keyword>
<feature type="active site" description="Nucleophile" evidence="12">
    <location>
        <position position="332"/>
    </location>
</feature>
<feature type="domain" description="USP" evidence="17">
    <location>
        <begin position="323"/>
        <end position="776"/>
    </location>
</feature>
<evidence type="ECO:0000256" key="6">
    <source>
        <dbReference type="ARBA" id="ARBA00022771"/>
    </source>
</evidence>
<dbReference type="CDD" id="cd14298">
    <property type="entry name" value="UBA2_scUBP14_like"/>
    <property type="match status" value="1"/>
</dbReference>
<feature type="binding site" evidence="13">
    <location>
        <position position="224"/>
    </location>
    <ligand>
        <name>Zn(2+)</name>
        <dbReference type="ChEBI" id="CHEBI:29105"/>
    </ligand>
</feature>
<dbReference type="InterPro" id="IPR001394">
    <property type="entry name" value="Peptidase_C19_UCH"/>
</dbReference>
<dbReference type="Proteomes" id="UP000008536">
    <property type="component" value="Chromosome F"/>
</dbReference>
<keyword evidence="5" id="KW-0677">Repeat</keyword>
<evidence type="ECO:0000313" key="19">
    <source>
        <dbReference type="EMBL" id="CAR28320.1"/>
    </source>
</evidence>
<reference evidence="19 20" key="1">
    <citation type="journal article" date="2009" name="Genome Res.">
        <title>Comparative genomics of protoploid Saccharomycetaceae.</title>
        <authorList>
            <consortium name="The Genolevures Consortium"/>
            <person name="Souciet J.-L."/>
            <person name="Dujon B."/>
            <person name="Gaillardin C."/>
            <person name="Johnston M."/>
            <person name="Baret P.V."/>
            <person name="Cliften P."/>
            <person name="Sherman D.J."/>
            <person name="Weissenbach J."/>
            <person name="Westhof E."/>
            <person name="Wincker P."/>
            <person name="Jubin C."/>
            <person name="Poulain J."/>
            <person name="Barbe V."/>
            <person name="Segurens B."/>
            <person name="Artiguenave F."/>
            <person name="Anthouard V."/>
            <person name="Vacherie B."/>
            <person name="Val M.-E."/>
            <person name="Fulton R.S."/>
            <person name="Minx P."/>
            <person name="Wilson R."/>
            <person name="Durrens P."/>
            <person name="Jean G."/>
            <person name="Marck C."/>
            <person name="Martin T."/>
            <person name="Nikolski M."/>
            <person name="Rolland T."/>
            <person name="Seret M.-L."/>
            <person name="Casaregola S."/>
            <person name="Despons L."/>
            <person name="Fairhead C."/>
            <person name="Fischer G."/>
            <person name="Lafontaine I."/>
            <person name="Leh V."/>
            <person name="Lemaire M."/>
            <person name="de Montigny J."/>
            <person name="Neuveglise C."/>
            <person name="Thierry A."/>
            <person name="Blanc-Lenfle I."/>
            <person name="Bleykasten C."/>
            <person name="Diffels J."/>
            <person name="Fritsch E."/>
            <person name="Frangeul L."/>
            <person name="Goeffon A."/>
            <person name="Jauniaux N."/>
            <person name="Kachouri-Lafond R."/>
            <person name="Payen C."/>
            <person name="Potier S."/>
            <person name="Pribylova L."/>
            <person name="Ozanne C."/>
            <person name="Richard G.-F."/>
            <person name="Sacerdot C."/>
            <person name="Straub M.-L."/>
            <person name="Talla E."/>
        </authorList>
    </citation>
    <scope>NUCLEOTIDE SEQUENCE [LARGE SCALE GENOMIC DNA]</scope>
    <source>
        <strain evidence="19 20">ATCC 2623 / CBS 732 / BCRC 21506 / NBRC 1130 / NCYC 568 / NRRL Y-229</strain>
    </source>
</reference>
<evidence type="ECO:0000313" key="20">
    <source>
        <dbReference type="Proteomes" id="UP000008536"/>
    </source>
</evidence>
<dbReference type="Pfam" id="PF02148">
    <property type="entry name" value="zf-UBP"/>
    <property type="match status" value="1"/>
</dbReference>
<dbReference type="CDD" id="cd14296">
    <property type="entry name" value="UBA1_scUBP14_like"/>
    <property type="match status" value="1"/>
</dbReference>
<dbReference type="InterPro" id="IPR013083">
    <property type="entry name" value="Znf_RING/FYVE/PHD"/>
</dbReference>
<dbReference type="MEROPS" id="C19.083"/>
<keyword evidence="4 11" id="KW-0479">Metal-binding</keyword>
<evidence type="ECO:0000256" key="13">
    <source>
        <dbReference type="PIRSR" id="PIRSR016308-3"/>
    </source>
</evidence>
<feature type="binding site" evidence="13">
    <location>
        <position position="195"/>
    </location>
    <ligand>
        <name>Zn(2+)</name>
        <dbReference type="ChEBI" id="CHEBI:29105"/>
    </ligand>
</feature>
<keyword evidence="8 11" id="KW-0378">Hydrolase</keyword>
<dbReference type="GO" id="GO:0006508">
    <property type="term" value="P:proteolysis"/>
    <property type="evidence" value="ECO:0007669"/>
    <property type="project" value="UniProtKB-KW"/>
</dbReference>
<name>C5DX09_ZYGRC</name>
<dbReference type="PROSITE" id="PS50271">
    <property type="entry name" value="ZF_UBP"/>
    <property type="match status" value="1"/>
</dbReference>
<evidence type="ECO:0000256" key="8">
    <source>
        <dbReference type="ARBA" id="ARBA00022801"/>
    </source>
</evidence>
<dbReference type="PROSITE" id="PS50235">
    <property type="entry name" value="USP_3"/>
    <property type="match status" value="1"/>
</dbReference>
<dbReference type="InterPro" id="IPR015940">
    <property type="entry name" value="UBA"/>
</dbReference>
<dbReference type="InParanoid" id="C5DX09"/>
<dbReference type="InterPro" id="IPR018200">
    <property type="entry name" value="USP_CS"/>
</dbReference>
<evidence type="ECO:0000259" key="18">
    <source>
        <dbReference type="PROSITE" id="PS50271"/>
    </source>
</evidence>
<dbReference type="InterPro" id="IPR050164">
    <property type="entry name" value="Peptidase_C19"/>
</dbReference>
<dbReference type="CDD" id="cd02658">
    <property type="entry name" value="Peptidase_C19B"/>
    <property type="match status" value="1"/>
</dbReference>
<dbReference type="PIRSF" id="PIRSF016308">
    <property type="entry name" value="UBP"/>
    <property type="match status" value="1"/>
</dbReference>
<dbReference type="GO" id="GO:0005634">
    <property type="term" value="C:nucleus"/>
    <property type="evidence" value="ECO:0007669"/>
    <property type="project" value="TreeGrafter"/>
</dbReference>
<evidence type="ECO:0000256" key="11">
    <source>
        <dbReference type="PIRNR" id="PIRNR016308"/>
    </source>
</evidence>
<dbReference type="PANTHER" id="PTHR24006">
    <property type="entry name" value="UBIQUITIN CARBOXYL-TERMINAL HYDROLASE"/>
    <property type="match status" value="1"/>
</dbReference>
<keyword evidence="6 14" id="KW-0863">Zinc-finger</keyword>
<dbReference type="Gene3D" id="3.90.70.10">
    <property type="entry name" value="Cysteine proteinases"/>
    <property type="match status" value="1"/>
</dbReference>
<evidence type="ECO:0000256" key="10">
    <source>
        <dbReference type="ARBA" id="ARBA00022833"/>
    </source>
</evidence>
<protein>
    <recommendedName>
        <fullName evidence="11 15">Ubiquitin carboxyl-terminal hydrolase</fullName>
        <ecNumber evidence="11 15">3.4.19.12</ecNumber>
    </recommendedName>
</protein>
<evidence type="ECO:0000256" key="9">
    <source>
        <dbReference type="ARBA" id="ARBA00022807"/>
    </source>
</evidence>
<dbReference type="GO" id="GO:0008270">
    <property type="term" value="F:zinc ion binding"/>
    <property type="evidence" value="ECO:0007669"/>
    <property type="project" value="UniProtKB-UniRule"/>
</dbReference>
<comment type="similarity">
    <text evidence="2 11 15">Belongs to the peptidase C19 family.</text>
</comment>
<keyword evidence="3 11" id="KW-0645">Protease</keyword>
<dbReference type="InterPro" id="IPR016652">
    <property type="entry name" value="Ubiquitinyl_hydrolase"/>
</dbReference>
<feature type="binding site" evidence="13">
    <location>
        <position position="192"/>
    </location>
    <ligand>
        <name>Zn(2+)</name>
        <dbReference type="ChEBI" id="CHEBI:29105"/>
    </ligand>
</feature>
<dbReference type="InterPro" id="IPR041432">
    <property type="entry name" value="UBP13_Znf-UBP_var"/>
</dbReference>
<dbReference type="Gene3D" id="1.10.8.10">
    <property type="entry name" value="DNA helicase RuvA subunit, C-terminal domain"/>
    <property type="match status" value="2"/>
</dbReference>
<feature type="domain" description="UBA" evidence="16">
    <location>
        <begin position="646"/>
        <end position="686"/>
    </location>
</feature>
<dbReference type="EC" id="3.4.19.12" evidence="11 15"/>
<dbReference type="InterPro" id="IPR028889">
    <property type="entry name" value="USP"/>
</dbReference>
<evidence type="ECO:0000259" key="16">
    <source>
        <dbReference type="PROSITE" id="PS50030"/>
    </source>
</evidence>
<feature type="domain" description="UBA" evidence="16">
    <location>
        <begin position="571"/>
        <end position="621"/>
    </location>
</feature>
<keyword evidence="9 11" id="KW-0788">Thiol protease</keyword>
<proteinExistence type="inferred from homology"/>
<dbReference type="InterPro" id="IPR009060">
    <property type="entry name" value="UBA-like_sf"/>
</dbReference>
<dbReference type="Pfam" id="PF00443">
    <property type="entry name" value="UCH"/>
    <property type="match status" value="1"/>
</dbReference>
<evidence type="ECO:0000256" key="1">
    <source>
        <dbReference type="ARBA" id="ARBA00000707"/>
    </source>
</evidence>
<dbReference type="EMBL" id="CU928178">
    <property type="protein sequence ID" value="CAR28320.1"/>
    <property type="molecule type" value="Genomic_DNA"/>
</dbReference>
<dbReference type="HOGENOM" id="CLU_009884_1_0_1"/>
<accession>C5DX09</accession>
<evidence type="ECO:0000256" key="2">
    <source>
        <dbReference type="ARBA" id="ARBA00009085"/>
    </source>
</evidence>
<feature type="active site" description="Proton acceptor" evidence="12">
    <location>
        <position position="730"/>
    </location>
</feature>
<dbReference type="Pfam" id="PF00627">
    <property type="entry name" value="UBA"/>
    <property type="match status" value="1"/>
</dbReference>
<dbReference type="GO" id="GO:0005829">
    <property type="term" value="C:cytosol"/>
    <property type="evidence" value="ECO:0007669"/>
    <property type="project" value="TreeGrafter"/>
</dbReference>